<evidence type="ECO:0000313" key="2">
    <source>
        <dbReference type="WBParaSite" id="nRc.2.0.1.t21733-RA"/>
    </source>
</evidence>
<dbReference type="Proteomes" id="UP000887565">
    <property type="component" value="Unplaced"/>
</dbReference>
<protein>
    <submittedName>
        <fullName evidence="2">Secreted protein</fullName>
    </submittedName>
</protein>
<evidence type="ECO:0000313" key="1">
    <source>
        <dbReference type="Proteomes" id="UP000887565"/>
    </source>
</evidence>
<organism evidence="1 2">
    <name type="scientific">Romanomermis culicivorax</name>
    <name type="common">Nematode worm</name>
    <dbReference type="NCBI Taxonomy" id="13658"/>
    <lineage>
        <taxon>Eukaryota</taxon>
        <taxon>Metazoa</taxon>
        <taxon>Ecdysozoa</taxon>
        <taxon>Nematoda</taxon>
        <taxon>Enoplea</taxon>
        <taxon>Dorylaimia</taxon>
        <taxon>Mermithida</taxon>
        <taxon>Mermithoidea</taxon>
        <taxon>Mermithidae</taxon>
        <taxon>Romanomermis</taxon>
    </lineage>
</organism>
<reference evidence="2" key="1">
    <citation type="submission" date="2022-11" db="UniProtKB">
        <authorList>
            <consortium name="WormBaseParasite"/>
        </authorList>
    </citation>
    <scope>IDENTIFICATION</scope>
</reference>
<dbReference type="AlphaFoldDB" id="A0A915J7K7"/>
<keyword evidence="1" id="KW-1185">Reference proteome</keyword>
<sequence length="77" mass="8198">MSQNARTLIVALPAGFTAWHVYRPSSPGIADCMIRLLPSFSICQYGQLCRRKIAARSSGTSCSTLVTAGVFSCGISN</sequence>
<proteinExistence type="predicted"/>
<dbReference type="WBParaSite" id="nRc.2.0.1.t21733-RA">
    <property type="protein sequence ID" value="nRc.2.0.1.t21733-RA"/>
    <property type="gene ID" value="nRc.2.0.1.g21733"/>
</dbReference>
<name>A0A915J7K7_ROMCU</name>
<accession>A0A915J7K7</accession>